<feature type="region of interest" description="Disordered" evidence="1">
    <location>
        <begin position="106"/>
        <end position="133"/>
    </location>
</feature>
<sequence length="133" mass="14416">MQKLLAQMWNEEDGVLSFEWTMLASLLTIGTVAGLAAVRDSVIDEMGDVAQAMVTLDQSYYIQPPLSVTVHTVGNNGYYGPSGAASSQFVDAAQFEDCGRADTRRQGGMKITEFPRSAQNQNQPGVVDENIPQ</sequence>
<gene>
    <name evidence="3" type="ordered locus">Psta_1088</name>
</gene>
<accession>D2R8F4</accession>
<dbReference type="KEGG" id="psl:Psta_1088"/>
<keyword evidence="2" id="KW-0812">Transmembrane</keyword>
<dbReference type="STRING" id="530564.Psta_1088"/>
<proteinExistence type="predicted"/>
<dbReference type="OrthoDB" id="291363at2"/>
<keyword evidence="4" id="KW-1185">Reference proteome</keyword>
<dbReference type="HOGENOM" id="CLU_150020_0_0_0"/>
<feature type="transmembrane region" description="Helical" evidence="2">
    <location>
        <begin position="20"/>
        <end position="38"/>
    </location>
</feature>
<dbReference type="EMBL" id="CP001848">
    <property type="protein sequence ID" value="ADB15771.1"/>
    <property type="molecule type" value="Genomic_DNA"/>
</dbReference>
<reference evidence="3 4" key="1">
    <citation type="journal article" date="2009" name="Stand. Genomic Sci.">
        <title>Complete genome sequence of Pirellula staleyi type strain (ATCC 27377).</title>
        <authorList>
            <person name="Clum A."/>
            <person name="Tindall B.J."/>
            <person name="Sikorski J."/>
            <person name="Ivanova N."/>
            <person name="Mavrommatis K."/>
            <person name="Lucas S."/>
            <person name="Glavina del Rio T."/>
            <person name="Nolan M."/>
            <person name="Chen F."/>
            <person name="Tice H."/>
            <person name="Pitluck S."/>
            <person name="Cheng J.F."/>
            <person name="Chertkov O."/>
            <person name="Brettin T."/>
            <person name="Han C."/>
            <person name="Detter J.C."/>
            <person name="Kuske C."/>
            <person name="Bruce D."/>
            <person name="Goodwin L."/>
            <person name="Ovchinikova G."/>
            <person name="Pati A."/>
            <person name="Mikhailova N."/>
            <person name="Chen A."/>
            <person name="Palaniappan K."/>
            <person name="Land M."/>
            <person name="Hauser L."/>
            <person name="Chang Y.J."/>
            <person name="Jeffries C.D."/>
            <person name="Chain P."/>
            <person name="Rohde M."/>
            <person name="Goker M."/>
            <person name="Bristow J."/>
            <person name="Eisen J.A."/>
            <person name="Markowitz V."/>
            <person name="Hugenholtz P."/>
            <person name="Kyrpides N.C."/>
            <person name="Klenk H.P."/>
            <person name="Lapidus A."/>
        </authorList>
    </citation>
    <scope>NUCLEOTIDE SEQUENCE [LARGE SCALE GENOMIC DNA]</scope>
    <source>
        <strain evidence="4">ATCC 27377 / DSM 6068 / ICPB 4128</strain>
    </source>
</reference>
<dbReference type="eggNOG" id="COG3847">
    <property type="taxonomic scope" value="Bacteria"/>
</dbReference>
<organism evidence="3 4">
    <name type="scientific">Pirellula staleyi (strain ATCC 27377 / DSM 6068 / ICPB 4128)</name>
    <name type="common">Pirella staleyi</name>
    <dbReference type="NCBI Taxonomy" id="530564"/>
    <lineage>
        <taxon>Bacteria</taxon>
        <taxon>Pseudomonadati</taxon>
        <taxon>Planctomycetota</taxon>
        <taxon>Planctomycetia</taxon>
        <taxon>Pirellulales</taxon>
        <taxon>Pirellulaceae</taxon>
        <taxon>Pirellula</taxon>
    </lineage>
</organism>
<dbReference type="AlphaFoldDB" id="D2R8F4"/>
<dbReference type="Proteomes" id="UP000001887">
    <property type="component" value="Chromosome"/>
</dbReference>
<name>D2R8F4_PIRSD</name>
<keyword evidence="2" id="KW-0472">Membrane</keyword>
<evidence type="ECO:0000313" key="3">
    <source>
        <dbReference type="EMBL" id="ADB15771.1"/>
    </source>
</evidence>
<evidence type="ECO:0000256" key="2">
    <source>
        <dbReference type="SAM" id="Phobius"/>
    </source>
</evidence>
<protein>
    <submittedName>
        <fullName evidence="3">Uncharacterized protein</fullName>
    </submittedName>
</protein>
<evidence type="ECO:0000313" key="4">
    <source>
        <dbReference type="Proteomes" id="UP000001887"/>
    </source>
</evidence>
<keyword evidence="2" id="KW-1133">Transmembrane helix</keyword>
<evidence type="ECO:0000256" key="1">
    <source>
        <dbReference type="SAM" id="MobiDB-lite"/>
    </source>
</evidence>